<organism evidence="1 2">
    <name type="scientific">Candidatus Polarisedimenticola svalbardensis</name>
    <dbReference type="NCBI Taxonomy" id="2886004"/>
    <lineage>
        <taxon>Bacteria</taxon>
        <taxon>Pseudomonadati</taxon>
        <taxon>Acidobacteriota</taxon>
        <taxon>Candidatus Polarisedimenticolia</taxon>
        <taxon>Candidatus Polarisedimenticolales</taxon>
        <taxon>Candidatus Polarisedimenticolaceae</taxon>
        <taxon>Candidatus Polarisedimenticola</taxon>
    </lineage>
</organism>
<dbReference type="Proteomes" id="UP000648239">
    <property type="component" value="Unassembled WGS sequence"/>
</dbReference>
<comment type="caution">
    <text evidence="1">The sequence shown here is derived from an EMBL/GenBank/DDBJ whole genome shotgun (WGS) entry which is preliminary data.</text>
</comment>
<dbReference type="AlphaFoldDB" id="A0A8J7CF78"/>
<proteinExistence type="predicted"/>
<gene>
    <name evidence="1" type="ORF">IFK94_13360</name>
</gene>
<reference evidence="1 2" key="1">
    <citation type="submission" date="2020-08" db="EMBL/GenBank/DDBJ databases">
        <title>Acidobacteriota in marine sediments use diverse sulfur dissimilation pathways.</title>
        <authorList>
            <person name="Wasmund K."/>
        </authorList>
    </citation>
    <scope>NUCLEOTIDE SEQUENCE [LARGE SCALE GENOMIC DNA]</scope>
    <source>
        <strain evidence="1">MAG AM4</strain>
    </source>
</reference>
<name>A0A8J7CF78_9BACT</name>
<evidence type="ECO:0000313" key="1">
    <source>
        <dbReference type="EMBL" id="MBD3869104.1"/>
    </source>
</evidence>
<accession>A0A8J7CF78</accession>
<dbReference type="EMBL" id="JACXWD010000059">
    <property type="protein sequence ID" value="MBD3869104.1"/>
    <property type="molecule type" value="Genomic_DNA"/>
</dbReference>
<evidence type="ECO:0000313" key="2">
    <source>
        <dbReference type="Proteomes" id="UP000648239"/>
    </source>
</evidence>
<sequence>MLSKNNRTMIVLAILVLCAFGYLMAGDHEEIHTLKLEDLADGETRTFGEGDHKVTVTRNGDQLSVNVDGLEGLKGLHGKHVMIGSAGHDIDCDSEKGDCNLWVSEDGNVIKLGAGGIGGNAMFFSDEGDAHGNVIIEAIGDGGDIEKNVHVIRIGEGGPHIVKMIGGMMGHHGSHGDHTVLRCEEGDTTMVLDTDEAEEVFFCPKHKTELKKVAQKIIERKVEVHSDGDDD</sequence>
<protein>
    <submittedName>
        <fullName evidence="1">Uncharacterized protein</fullName>
    </submittedName>
</protein>